<protein>
    <submittedName>
        <fullName evidence="2">Helix-turn-helix transcriptional regulator</fullName>
    </submittedName>
</protein>
<evidence type="ECO:0000313" key="3">
    <source>
        <dbReference type="Proteomes" id="UP000286931"/>
    </source>
</evidence>
<feature type="compositionally biased region" description="Low complexity" evidence="1">
    <location>
        <begin position="200"/>
        <end position="209"/>
    </location>
</feature>
<gene>
    <name evidence="2" type="ORF">EHYA_02405</name>
</gene>
<keyword evidence="3" id="KW-1185">Reference proteome</keyword>
<comment type="caution">
    <text evidence="2">The sequence shown here is derived from an EMBL/GenBank/DDBJ whole genome shotgun (WGS) entry which is preliminary data.</text>
</comment>
<reference evidence="2 3" key="1">
    <citation type="submission" date="2018-12" db="EMBL/GenBank/DDBJ databases">
        <title>Draft genome sequence of Embleya hyalina NBRC 13850T.</title>
        <authorList>
            <person name="Komaki H."/>
            <person name="Hosoyama A."/>
            <person name="Kimura A."/>
            <person name="Ichikawa N."/>
            <person name="Tamura T."/>
        </authorList>
    </citation>
    <scope>NUCLEOTIDE SEQUENCE [LARGE SCALE GENOMIC DNA]</scope>
    <source>
        <strain evidence="2 3">NBRC 13850</strain>
    </source>
</reference>
<evidence type="ECO:0000256" key="1">
    <source>
        <dbReference type="SAM" id="MobiDB-lite"/>
    </source>
</evidence>
<evidence type="ECO:0000313" key="2">
    <source>
        <dbReference type="EMBL" id="GCD94736.1"/>
    </source>
</evidence>
<organism evidence="2 3">
    <name type="scientific">Embleya hyalina</name>
    <dbReference type="NCBI Taxonomy" id="516124"/>
    <lineage>
        <taxon>Bacteria</taxon>
        <taxon>Bacillati</taxon>
        <taxon>Actinomycetota</taxon>
        <taxon>Actinomycetes</taxon>
        <taxon>Kitasatosporales</taxon>
        <taxon>Streptomycetaceae</taxon>
        <taxon>Embleya</taxon>
    </lineage>
</organism>
<proteinExistence type="predicted"/>
<feature type="compositionally biased region" description="Low complexity" evidence="1">
    <location>
        <begin position="44"/>
        <end position="61"/>
    </location>
</feature>
<accession>A0A401YJF5</accession>
<feature type="compositionally biased region" description="Pro residues" evidence="1">
    <location>
        <begin position="182"/>
        <end position="199"/>
    </location>
</feature>
<feature type="region of interest" description="Disordered" evidence="1">
    <location>
        <begin position="40"/>
        <end position="61"/>
    </location>
</feature>
<dbReference type="RefSeq" id="WP_126636892.1">
    <property type="nucleotide sequence ID" value="NZ_BIFH01000016.1"/>
</dbReference>
<dbReference type="OrthoDB" id="5476461at2"/>
<dbReference type="EMBL" id="BIFH01000016">
    <property type="protein sequence ID" value="GCD94736.1"/>
    <property type="molecule type" value="Genomic_DNA"/>
</dbReference>
<dbReference type="Proteomes" id="UP000286931">
    <property type="component" value="Unassembled WGS sequence"/>
</dbReference>
<dbReference type="AlphaFoldDB" id="A0A401YJF5"/>
<name>A0A401YJF5_9ACTN</name>
<feature type="region of interest" description="Disordered" evidence="1">
    <location>
        <begin position="104"/>
        <end position="221"/>
    </location>
</feature>
<feature type="compositionally biased region" description="Basic residues" evidence="1">
    <location>
        <begin position="115"/>
        <end position="127"/>
    </location>
</feature>
<feature type="compositionally biased region" description="Basic and acidic residues" evidence="1">
    <location>
        <begin position="140"/>
        <end position="151"/>
    </location>
</feature>
<sequence length="221" mass="24263">MIDARLPIPIGDGYGFRRTLIRDAVHHDLLPGERIRLHTRRARAPTAGPAPAPEGRAAAEPAAHRYAAGDRPRAFATAWRAAGAAYAYAERPAMPERVQDLWDAVPAPVGDPGARTRRRHGRPRRRRAETLLTEALHLPDPARDPAREHTGGTRSPTWSARWAQPPPTKRSPRRYAHRPPEPKSTPPWPNSAHPPPSCPPQATSSSAPTDIRARGRSAHTP</sequence>